<evidence type="ECO:0000256" key="1">
    <source>
        <dbReference type="SAM" id="Phobius"/>
    </source>
</evidence>
<dbReference type="KEGG" id="ave:Arcve_1930"/>
<keyword evidence="3" id="KW-1185">Reference proteome</keyword>
<organism evidence="2 3">
    <name type="scientific">Archaeoglobus veneficus (strain DSM 11195 / SNP6)</name>
    <dbReference type="NCBI Taxonomy" id="693661"/>
    <lineage>
        <taxon>Archaea</taxon>
        <taxon>Methanobacteriati</taxon>
        <taxon>Methanobacteriota</taxon>
        <taxon>Archaeoglobi</taxon>
        <taxon>Archaeoglobales</taxon>
        <taxon>Archaeoglobaceae</taxon>
        <taxon>Archaeoglobus</taxon>
    </lineage>
</organism>
<accession>F2KRQ9</accession>
<protein>
    <recommendedName>
        <fullName evidence="4">CARDB domain-containing protein</fullName>
    </recommendedName>
</protein>
<dbReference type="HOGENOM" id="CLU_649907_0_0_2"/>
<evidence type="ECO:0008006" key="4">
    <source>
        <dbReference type="Google" id="ProtNLM"/>
    </source>
</evidence>
<name>F2KRQ9_ARCVS</name>
<proteinExistence type="predicted"/>
<feature type="transmembrane region" description="Helical" evidence="1">
    <location>
        <begin position="421"/>
        <end position="442"/>
    </location>
</feature>
<dbReference type="InterPro" id="IPR013783">
    <property type="entry name" value="Ig-like_fold"/>
</dbReference>
<dbReference type="STRING" id="693661.Arcve_1930"/>
<dbReference type="eggNOG" id="arCOG02090">
    <property type="taxonomic scope" value="Archaea"/>
</dbReference>
<dbReference type="GeneID" id="10395062"/>
<dbReference type="PANTHER" id="PTHR35902">
    <property type="entry name" value="S-LAYER DOMAIN-LIKE PROTEIN-RELATED"/>
    <property type="match status" value="1"/>
</dbReference>
<keyword evidence="1" id="KW-0472">Membrane</keyword>
<dbReference type="Gene3D" id="2.60.40.10">
    <property type="entry name" value="Immunoglobulins"/>
    <property type="match status" value="1"/>
</dbReference>
<sequence length="445" mass="49055">MKRLLLALLTLLVLLTLTTPASAHIVASVELRPSVLLPGDTAYGTLTLTNKGTTSIKVTGVTFFSDLKVEPKSISSIGYIPPAGSYELPFRINAEKVGLYTVEAHIYTTNGTLKQIILIDVRDLMPEIVLTSAITLNEVNTVQFTLSDPIGVSNVKIEPLFDAEPKVIYLSDSEGVFTYYASEKKELSFKISFYNGENYHEIVQTITPEYRESKGVLLNVSLPYNVVPLKDVVPVKVEITNLRNDAIYSIQVTVKTDNFTKTTQIASLNSMGSSQISFLCPAEKPGEQTILICVSYRDCLNNEYSTEKHVSVQILNEKAVVVSNIDVEWDNGLKISGDVSNSGKSKVYNVMLALLADRAVKTYYLGTIDPSDFDTFEFTAENVTSAKLLVTWNNELGEKVEEVLPLEIPSKPEFRTQSSPAVIVVSVVVLVIVVAIVAIAWVRRR</sequence>
<dbReference type="AlphaFoldDB" id="F2KRQ9"/>
<dbReference type="EMBL" id="CP002588">
    <property type="protein sequence ID" value="AEA47923.1"/>
    <property type="molecule type" value="Genomic_DNA"/>
</dbReference>
<evidence type="ECO:0000313" key="3">
    <source>
        <dbReference type="Proteomes" id="UP000008136"/>
    </source>
</evidence>
<evidence type="ECO:0000313" key="2">
    <source>
        <dbReference type="EMBL" id="AEA47923.1"/>
    </source>
</evidence>
<dbReference type="eggNOG" id="arCOG04400">
    <property type="taxonomic scope" value="Archaea"/>
</dbReference>
<keyword evidence="1" id="KW-0812">Transmembrane</keyword>
<dbReference type="PANTHER" id="PTHR35902:SF3">
    <property type="entry name" value="NPCBM-ASSOCIATED, NEW3 DOMAIN OF ALPHA-GALACTOSIDASE"/>
    <property type="match status" value="1"/>
</dbReference>
<dbReference type="OrthoDB" id="50543at2157"/>
<keyword evidence="1" id="KW-1133">Transmembrane helix</keyword>
<gene>
    <name evidence="2" type="ordered locus">Arcve_1930</name>
</gene>
<reference evidence="2 3" key="1">
    <citation type="submission" date="2011-03" db="EMBL/GenBank/DDBJ databases">
        <title>The complete genome of Archaeoglobus veneficus SNP6.</title>
        <authorList>
            <consortium name="US DOE Joint Genome Institute (JGI-PGF)"/>
            <person name="Lucas S."/>
            <person name="Copeland A."/>
            <person name="Lapidus A."/>
            <person name="Bruce D."/>
            <person name="Goodwin L."/>
            <person name="Pitluck S."/>
            <person name="Kyrpides N."/>
            <person name="Mavromatis K."/>
            <person name="Pagani I."/>
            <person name="Ivanova N."/>
            <person name="Mikhailova N."/>
            <person name="Lu M."/>
            <person name="Detter J.C."/>
            <person name="Tapia R."/>
            <person name="Han C."/>
            <person name="Land M."/>
            <person name="Hauser L."/>
            <person name="Markowitz V."/>
            <person name="Cheng J.-F."/>
            <person name="Hugenholtz P."/>
            <person name="Woyke T."/>
            <person name="Wu D."/>
            <person name="Spring S."/>
            <person name="Brambilla E."/>
            <person name="Klenk H.-P."/>
            <person name="Eisen J.A."/>
        </authorList>
    </citation>
    <scope>NUCLEOTIDE SEQUENCE [LARGE SCALE GENOMIC DNA]</scope>
    <source>
        <strain>SNP6</strain>
    </source>
</reference>
<dbReference type="RefSeq" id="WP_013684577.1">
    <property type="nucleotide sequence ID" value="NC_015320.1"/>
</dbReference>
<dbReference type="Proteomes" id="UP000008136">
    <property type="component" value="Chromosome"/>
</dbReference>